<keyword evidence="8" id="KW-0641">Proline biosynthesis</keyword>
<dbReference type="FunFam" id="3.40.50.720:FF:000190">
    <property type="entry name" value="Pyrroline-5-carboxylate reductase"/>
    <property type="match status" value="1"/>
</dbReference>
<keyword evidence="17" id="KW-1185">Reference proteome</keyword>
<comment type="catalytic activity">
    <reaction evidence="11">
        <text>L-proline + NAD(+) = (S)-1-pyrroline-5-carboxylate + NADH + 2 H(+)</text>
        <dbReference type="Rhea" id="RHEA:14105"/>
        <dbReference type="ChEBI" id="CHEBI:15378"/>
        <dbReference type="ChEBI" id="CHEBI:17388"/>
        <dbReference type="ChEBI" id="CHEBI:57540"/>
        <dbReference type="ChEBI" id="CHEBI:57945"/>
        <dbReference type="ChEBI" id="CHEBI:60039"/>
        <dbReference type="EC" id="1.5.1.2"/>
    </reaction>
</comment>
<evidence type="ECO:0000256" key="6">
    <source>
        <dbReference type="ARBA" id="ARBA00022490"/>
    </source>
</evidence>
<protein>
    <recommendedName>
        <fullName evidence="5">Pyrroline-5-carboxylate reductase</fullName>
        <ecNumber evidence="4">1.5.1.2</ecNumber>
    </recommendedName>
</protein>
<sequence>MRFLRRYFIENPFRIQKRTIALNAFYSQKNEETIEKISQQIGFIGDGNMAKAICRGIVNKGLISYSQVYVSSPYIKNLDAWKQYGARISTDNSKVAVNTDIIFLAVKPHILQQAVDTICKSENFEKIKNKLFVSILAGITLEMLESLLSKFPGSRVIRVMPNTPMMIGEGCTAFCPGKTVSPEDISLVKRILEVSGVCEMVPENMLNAVTALSGGGPSFVYLIIEALSDGGVKMGLHREMATKFAIQTVLGAAKMVKLTGKHTGALKDEVCSAGGSTITGMHALEKAGVRGAIIDAVEAAARRASE</sequence>
<feature type="binding site" evidence="13">
    <location>
        <position position="72"/>
    </location>
    <ligand>
        <name>NADP(+)</name>
        <dbReference type="ChEBI" id="CHEBI:58349"/>
    </ligand>
</feature>
<comment type="catalytic activity">
    <reaction evidence="12">
        <text>L-proline + NADP(+) = (S)-1-pyrroline-5-carboxylate + NADPH + 2 H(+)</text>
        <dbReference type="Rhea" id="RHEA:14109"/>
        <dbReference type="ChEBI" id="CHEBI:15378"/>
        <dbReference type="ChEBI" id="CHEBI:17388"/>
        <dbReference type="ChEBI" id="CHEBI:57783"/>
        <dbReference type="ChEBI" id="CHEBI:58349"/>
        <dbReference type="ChEBI" id="CHEBI:60039"/>
        <dbReference type="EC" id="1.5.1.2"/>
    </reaction>
</comment>
<evidence type="ECO:0000256" key="10">
    <source>
        <dbReference type="ARBA" id="ARBA00023002"/>
    </source>
</evidence>
<feature type="domain" description="Pyrroline-5-carboxylate reductase dimerisation" evidence="15">
    <location>
        <begin position="203"/>
        <end position="306"/>
    </location>
</feature>
<dbReference type="InterPro" id="IPR000304">
    <property type="entry name" value="Pyrroline-COOH_reductase"/>
</dbReference>
<reference evidence="16 17" key="1">
    <citation type="submission" date="2015-09" db="EMBL/GenBank/DDBJ databases">
        <title>Draft genome of the scarab beetle Oryctes borbonicus.</title>
        <authorList>
            <person name="Meyer J.M."/>
            <person name="Markov G.V."/>
            <person name="Baskaran P."/>
            <person name="Herrmann M."/>
            <person name="Sommer R.J."/>
            <person name="Roedelsperger C."/>
        </authorList>
    </citation>
    <scope>NUCLEOTIDE SEQUENCE [LARGE SCALE GENOMIC DNA]</scope>
    <source>
        <strain evidence="16">OB123</strain>
        <tissue evidence="16">Whole animal</tissue>
    </source>
</reference>
<dbReference type="AlphaFoldDB" id="A0A0T6ATZ6"/>
<evidence type="ECO:0000256" key="2">
    <source>
        <dbReference type="ARBA" id="ARBA00005205"/>
    </source>
</evidence>
<dbReference type="Proteomes" id="UP000051574">
    <property type="component" value="Unassembled WGS sequence"/>
</dbReference>
<comment type="subcellular location">
    <subcellularLocation>
        <location evidence="1">Cytoplasm</location>
    </subcellularLocation>
</comment>
<dbReference type="OrthoDB" id="10263291at2759"/>
<evidence type="ECO:0000256" key="3">
    <source>
        <dbReference type="ARBA" id="ARBA00005525"/>
    </source>
</evidence>
<dbReference type="SUPFAM" id="SSF48179">
    <property type="entry name" value="6-phosphogluconate dehydrogenase C-terminal domain-like"/>
    <property type="match status" value="1"/>
</dbReference>
<evidence type="ECO:0000313" key="17">
    <source>
        <dbReference type="Proteomes" id="UP000051574"/>
    </source>
</evidence>
<keyword evidence="7" id="KW-0028">Amino-acid biosynthesis</keyword>
<dbReference type="GO" id="GO:0004735">
    <property type="term" value="F:pyrroline-5-carboxylate reductase activity"/>
    <property type="evidence" value="ECO:0007669"/>
    <property type="project" value="UniProtKB-EC"/>
</dbReference>
<dbReference type="PIRSF" id="PIRSF000193">
    <property type="entry name" value="Pyrrol-5-carb_rd"/>
    <property type="match status" value="1"/>
</dbReference>
<evidence type="ECO:0000259" key="15">
    <source>
        <dbReference type="Pfam" id="PF14748"/>
    </source>
</evidence>
<dbReference type="GO" id="GO:0005737">
    <property type="term" value="C:cytoplasm"/>
    <property type="evidence" value="ECO:0007669"/>
    <property type="project" value="UniProtKB-SubCell"/>
</dbReference>
<dbReference type="InterPro" id="IPR008927">
    <property type="entry name" value="6-PGluconate_DH-like_C_sf"/>
</dbReference>
<keyword evidence="6" id="KW-0963">Cytoplasm</keyword>
<evidence type="ECO:0000256" key="13">
    <source>
        <dbReference type="PIRSR" id="PIRSR000193-1"/>
    </source>
</evidence>
<dbReference type="InterPro" id="IPR029036">
    <property type="entry name" value="P5CR_dimer"/>
</dbReference>
<dbReference type="GO" id="GO:0055129">
    <property type="term" value="P:L-proline biosynthetic process"/>
    <property type="evidence" value="ECO:0007669"/>
    <property type="project" value="UniProtKB-UniPathway"/>
</dbReference>
<organism evidence="16 17">
    <name type="scientific">Oryctes borbonicus</name>
    <dbReference type="NCBI Taxonomy" id="1629725"/>
    <lineage>
        <taxon>Eukaryota</taxon>
        <taxon>Metazoa</taxon>
        <taxon>Ecdysozoa</taxon>
        <taxon>Arthropoda</taxon>
        <taxon>Hexapoda</taxon>
        <taxon>Insecta</taxon>
        <taxon>Pterygota</taxon>
        <taxon>Neoptera</taxon>
        <taxon>Endopterygota</taxon>
        <taxon>Coleoptera</taxon>
        <taxon>Polyphaga</taxon>
        <taxon>Scarabaeiformia</taxon>
        <taxon>Scarabaeidae</taxon>
        <taxon>Dynastinae</taxon>
        <taxon>Oryctes</taxon>
    </lineage>
</organism>
<keyword evidence="10" id="KW-0560">Oxidoreductase</keyword>
<dbReference type="Pfam" id="PF03807">
    <property type="entry name" value="F420_oxidored"/>
    <property type="match status" value="1"/>
</dbReference>
<dbReference type="NCBIfam" id="TIGR00112">
    <property type="entry name" value="proC"/>
    <property type="match status" value="1"/>
</dbReference>
<dbReference type="EMBL" id="LJIG01022798">
    <property type="protein sequence ID" value="KRT78656.1"/>
    <property type="molecule type" value="Genomic_DNA"/>
</dbReference>
<comment type="similarity">
    <text evidence="3">Belongs to the pyrroline-5-carboxylate reductase family.</text>
</comment>
<proteinExistence type="inferred from homology"/>
<dbReference type="PANTHER" id="PTHR11645">
    <property type="entry name" value="PYRROLINE-5-CARBOXYLATE REDUCTASE"/>
    <property type="match status" value="1"/>
</dbReference>
<dbReference type="UniPathway" id="UPA00098">
    <property type="reaction ID" value="UER00361"/>
</dbReference>
<evidence type="ECO:0000256" key="4">
    <source>
        <dbReference type="ARBA" id="ARBA00012855"/>
    </source>
</evidence>
<feature type="binding site" evidence="13">
    <location>
        <begin position="44"/>
        <end position="49"/>
    </location>
    <ligand>
        <name>NADP(+)</name>
        <dbReference type="ChEBI" id="CHEBI:58349"/>
    </ligand>
</feature>
<evidence type="ECO:0000256" key="7">
    <source>
        <dbReference type="ARBA" id="ARBA00022605"/>
    </source>
</evidence>
<dbReference type="FunFam" id="1.10.3730.10:FF:000001">
    <property type="entry name" value="Pyrroline-5-carboxylate reductase"/>
    <property type="match status" value="1"/>
</dbReference>
<feature type="non-terminal residue" evidence="16">
    <location>
        <position position="306"/>
    </location>
</feature>
<dbReference type="HAMAP" id="MF_01925">
    <property type="entry name" value="P5C_reductase"/>
    <property type="match status" value="1"/>
</dbReference>
<accession>A0A0T6ATZ6</accession>
<evidence type="ECO:0000256" key="1">
    <source>
        <dbReference type="ARBA" id="ARBA00004496"/>
    </source>
</evidence>
<dbReference type="Pfam" id="PF14748">
    <property type="entry name" value="P5CR_dimer"/>
    <property type="match status" value="1"/>
</dbReference>
<dbReference type="InterPro" id="IPR036291">
    <property type="entry name" value="NAD(P)-bd_dom_sf"/>
</dbReference>
<name>A0A0T6ATZ6_9SCAR</name>
<gene>
    <name evidence="16" type="ORF">AMK59_8224</name>
</gene>
<evidence type="ECO:0000256" key="5">
    <source>
        <dbReference type="ARBA" id="ARBA00021413"/>
    </source>
</evidence>
<evidence type="ECO:0000259" key="14">
    <source>
        <dbReference type="Pfam" id="PF03807"/>
    </source>
</evidence>
<dbReference type="EC" id="1.5.1.2" evidence="4"/>
<dbReference type="InterPro" id="IPR028939">
    <property type="entry name" value="P5C_Rdtase_cat_N"/>
</dbReference>
<evidence type="ECO:0000313" key="16">
    <source>
        <dbReference type="EMBL" id="KRT78656.1"/>
    </source>
</evidence>
<dbReference type="SUPFAM" id="SSF51735">
    <property type="entry name" value="NAD(P)-binding Rossmann-fold domains"/>
    <property type="match status" value="1"/>
</dbReference>
<evidence type="ECO:0000256" key="8">
    <source>
        <dbReference type="ARBA" id="ARBA00022650"/>
    </source>
</evidence>
<keyword evidence="9 13" id="KW-0521">NADP</keyword>
<dbReference type="Gene3D" id="3.40.50.720">
    <property type="entry name" value="NAD(P)-binding Rossmann-like Domain"/>
    <property type="match status" value="1"/>
</dbReference>
<feature type="binding site" evidence="13">
    <location>
        <position position="92"/>
    </location>
    <ligand>
        <name>NADPH</name>
        <dbReference type="ChEBI" id="CHEBI:57783"/>
    </ligand>
</feature>
<feature type="domain" description="Pyrroline-5-carboxylate reductase catalytic N-terminal" evidence="14">
    <location>
        <begin position="40"/>
        <end position="138"/>
    </location>
</feature>
<evidence type="ECO:0000256" key="9">
    <source>
        <dbReference type="ARBA" id="ARBA00022857"/>
    </source>
</evidence>
<comment type="caution">
    <text evidence="16">The sequence shown here is derived from an EMBL/GenBank/DDBJ whole genome shotgun (WGS) entry which is preliminary data.</text>
</comment>
<evidence type="ECO:0000256" key="11">
    <source>
        <dbReference type="ARBA" id="ARBA00050547"/>
    </source>
</evidence>
<comment type="pathway">
    <text evidence="2">Amino-acid biosynthesis; L-proline biosynthesis; L-proline from L-glutamate 5-semialdehyde: step 1/1.</text>
</comment>
<dbReference type="Gene3D" id="1.10.3730.10">
    <property type="entry name" value="ProC C-terminal domain-like"/>
    <property type="match status" value="1"/>
</dbReference>
<dbReference type="PANTHER" id="PTHR11645:SF69">
    <property type="entry name" value="PYRROLINE-5-CARBOXYLATE REDUCTASE"/>
    <property type="match status" value="1"/>
</dbReference>
<evidence type="ECO:0000256" key="12">
    <source>
        <dbReference type="ARBA" id="ARBA00052690"/>
    </source>
</evidence>
<feature type="binding site" evidence="13">
    <location>
        <begin position="105"/>
        <end position="108"/>
    </location>
    <ligand>
        <name>NADP(+)</name>
        <dbReference type="ChEBI" id="CHEBI:58349"/>
    </ligand>
</feature>